<dbReference type="Proteomes" id="UP001500909">
    <property type="component" value="Unassembled WGS sequence"/>
</dbReference>
<keyword evidence="3" id="KW-1185">Reference proteome</keyword>
<keyword evidence="1" id="KW-0175">Coiled coil</keyword>
<proteinExistence type="predicted"/>
<evidence type="ECO:0000313" key="3">
    <source>
        <dbReference type="Proteomes" id="UP001500909"/>
    </source>
</evidence>
<organism evidence="2 3">
    <name type="scientific">Streptomyces olivaceiscleroticus</name>
    <dbReference type="NCBI Taxonomy" id="68245"/>
    <lineage>
        <taxon>Bacteria</taxon>
        <taxon>Bacillati</taxon>
        <taxon>Actinomycetota</taxon>
        <taxon>Actinomycetes</taxon>
        <taxon>Kitasatosporales</taxon>
        <taxon>Streptomycetaceae</taxon>
        <taxon>Streptomyces</taxon>
    </lineage>
</organism>
<dbReference type="EMBL" id="BAAABY010000026">
    <property type="protein sequence ID" value="GAA0468466.1"/>
    <property type="molecule type" value="Genomic_DNA"/>
</dbReference>
<gene>
    <name evidence="2" type="ORF">GCM10010361_35830</name>
</gene>
<evidence type="ECO:0000256" key="1">
    <source>
        <dbReference type="SAM" id="Coils"/>
    </source>
</evidence>
<feature type="coiled-coil region" evidence="1">
    <location>
        <begin position="16"/>
        <end position="43"/>
    </location>
</feature>
<sequence>MREPESSSSVGSDFMSEAILSQLAELNSRVSELSEKVNDVLAHLVYSRDDLTGAEDEVHRALADEIGLFVGQKILSLAYMGVPRSKDGGYAKKRVAQLISKLCSCYLAPSGVDVNRARRILRARKGDECWQAAGQAALHAKRIFDSARSRGIEFIWDYDVCPGMPIDESRQQAWSNCDPEADVSFVVIPGYVANGECYRPQTVFTDEARG</sequence>
<evidence type="ECO:0000313" key="2">
    <source>
        <dbReference type="EMBL" id="GAA0468466.1"/>
    </source>
</evidence>
<protein>
    <submittedName>
        <fullName evidence="2">Uncharacterized protein</fullName>
    </submittedName>
</protein>
<dbReference type="RefSeq" id="WP_346096010.1">
    <property type="nucleotide sequence ID" value="NZ_BAAABY010000026.1"/>
</dbReference>
<accession>A0ABP3K0A6</accession>
<name>A0ABP3K0A6_9ACTN</name>
<comment type="caution">
    <text evidence="2">The sequence shown here is derived from an EMBL/GenBank/DDBJ whole genome shotgun (WGS) entry which is preliminary data.</text>
</comment>
<reference evidence="3" key="1">
    <citation type="journal article" date="2019" name="Int. J. Syst. Evol. Microbiol.">
        <title>The Global Catalogue of Microorganisms (GCM) 10K type strain sequencing project: providing services to taxonomists for standard genome sequencing and annotation.</title>
        <authorList>
            <consortium name="The Broad Institute Genomics Platform"/>
            <consortium name="The Broad Institute Genome Sequencing Center for Infectious Disease"/>
            <person name="Wu L."/>
            <person name="Ma J."/>
        </authorList>
    </citation>
    <scope>NUCLEOTIDE SEQUENCE [LARGE SCALE GENOMIC DNA]</scope>
    <source>
        <strain evidence="3">JCM 4805</strain>
    </source>
</reference>